<dbReference type="Proteomes" id="UP001652625">
    <property type="component" value="Chromosome 14"/>
</dbReference>
<dbReference type="InterPro" id="IPR043502">
    <property type="entry name" value="DNA/RNA_pol_sf"/>
</dbReference>
<proteinExistence type="predicted"/>
<name>A0ABM4DI03_HYDVU</name>
<keyword evidence="1" id="KW-1185">Reference proteome</keyword>
<dbReference type="GeneID" id="136091074"/>
<dbReference type="RefSeq" id="XP_065674130.1">
    <property type="nucleotide sequence ID" value="XM_065818058.1"/>
</dbReference>
<reference evidence="2" key="1">
    <citation type="submission" date="2025-08" db="UniProtKB">
        <authorList>
            <consortium name="RefSeq"/>
        </authorList>
    </citation>
    <scope>IDENTIFICATION</scope>
</reference>
<protein>
    <submittedName>
        <fullName evidence="2">Uncharacterized protein LOC136091074</fullName>
    </submittedName>
</protein>
<evidence type="ECO:0000313" key="1">
    <source>
        <dbReference type="Proteomes" id="UP001652625"/>
    </source>
</evidence>
<dbReference type="PANTHER" id="PTHR47331:SF1">
    <property type="entry name" value="GAG-LIKE PROTEIN"/>
    <property type="match status" value="1"/>
</dbReference>
<dbReference type="Gene3D" id="3.10.10.10">
    <property type="entry name" value="HIV Type 1 Reverse Transcriptase, subunit A, domain 1"/>
    <property type="match status" value="1"/>
</dbReference>
<evidence type="ECO:0000313" key="2">
    <source>
        <dbReference type="RefSeq" id="XP_065674130.1"/>
    </source>
</evidence>
<accession>A0ABM4DI03</accession>
<dbReference type="Gene3D" id="3.30.70.270">
    <property type="match status" value="1"/>
</dbReference>
<dbReference type="PANTHER" id="PTHR47331">
    <property type="entry name" value="PHD-TYPE DOMAIN-CONTAINING PROTEIN"/>
    <property type="match status" value="1"/>
</dbReference>
<gene>
    <name evidence="2" type="primary">LOC136091074</name>
</gene>
<sequence length="513" mass="60407">MHQFERDITHNGYNFKAEHDLLPDKYNICKKRLANLRNRLNNKKLVAEYNQIFIEYENNNIIERVSEYDIFKEPGCVHYLPHRPVMRRDKDTTKIRAVFDASCFTTGPSLNDCLYSGPNLLSKMFDILLKFRFNAIGIIADIKQEFLNIETSYEHRDYLSFLWYERISDKEDKLIVYRFLRVVFGLTCCPFLLNATIRHHLNKYLKNDKIFIERLIDDLYVGYIGCHQHMTSGCETVLDGKMFYKKSKSIFLDAGFELRNEVMKNKYNNNNLIKILGIEWDIVKDEFVFEFKDFVKKDEAIKTTKRNILKMAASFFDPLGFITPITSREVLRVLNGRVKFDNVICWCDSEVALYWIKEKKKTWKPWVENRVNAIRKIVDRQKWNHISGKLNPANFPTRISNFVDLGWWLKGPEFLLNMNEKIKEFTVDNELNVDIMSECKRGGNVVVCNVVLESSPGLSSVIDASRFSSFEKLIITTAYVFRFINNLVKTMKKLPLNKQVILTTDEYKYALNE</sequence>
<organism evidence="1 2">
    <name type="scientific">Hydra vulgaris</name>
    <name type="common">Hydra</name>
    <name type="synonym">Hydra attenuata</name>
    <dbReference type="NCBI Taxonomy" id="6087"/>
    <lineage>
        <taxon>Eukaryota</taxon>
        <taxon>Metazoa</taxon>
        <taxon>Cnidaria</taxon>
        <taxon>Hydrozoa</taxon>
        <taxon>Hydroidolina</taxon>
        <taxon>Anthoathecata</taxon>
        <taxon>Aplanulata</taxon>
        <taxon>Hydridae</taxon>
        <taxon>Hydra</taxon>
    </lineage>
</organism>
<dbReference type="InterPro" id="IPR043128">
    <property type="entry name" value="Rev_trsase/Diguanyl_cyclase"/>
</dbReference>
<dbReference type="SUPFAM" id="SSF56672">
    <property type="entry name" value="DNA/RNA polymerases"/>
    <property type="match status" value="1"/>
</dbReference>